<protein>
    <recommendedName>
        <fullName evidence="2">Temptin Cys/Cys disulfide domain-containing protein</fullName>
    </recommendedName>
</protein>
<evidence type="ECO:0000256" key="1">
    <source>
        <dbReference type="SAM" id="MobiDB-lite"/>
    </source>
</evidence>
<dbReference type="AlphaFoldDB" id="A0A024GNH8"/>
<evidence type="ECO:0000313" key="3">
    <source>
        <dbReference type="EMBL" id="CCI48345.1"/>
    </source>
</evidence>
<name>A0A024GNH8_9STRA</name>
<dbReference type="Proteomes" id="UP000053237">
    <property type="component" value="Unassembled WGS sequence"/>
</dbReference>
<dbReference type="STRING" id="65357.A0A024GNH8"/>
<organism evidence="3 4">
    <name type="scientific">Albugo candida</name>
    <dbReference type="NCBI Taxonomy" id="65357"/>
    <lineage>
        <taxon>Eukaryota</taxon>
        <taxon>Sar</taxon>
        <taxon>Stramenopiles</taxon>
        <taxon>Oomycota</taxon>
        <taxon>Peronosporomycetes</taxon>
        <taxon>Albuginales</taxon>
        <taxon>Albuginaceae</taxon>
        <taxon>Albugo</taxon>
    </lineage>
</organism>
<reference evidence="3 4" key="1">
    <citation type="submission" date="2012-05" db="EMBL/GenBank/DDBJ databases">
        <title>Recombination and specialization in a pathogen metapopulation.</title>
        <authorList>
            <person name="Gardiner A."/>
            <person name="Kemen E."/>
            <person name="Schultz-Larsen T."/>
            <person name="MacLean D."/>
            <person name="Van Oosterhout C."/>
            <person name="Jones J.D.G."/>
        </authorList>
    </citation>
    <scope>NUCLEOTIDE SEQUENCE [LARGE SCALE GENOMIC DNA]</scope>
    <source>
        <strain evidence="3 4">Ac Nc2</strain>
    </source>
</reference>
<feature type="domain" description="Temptin Cys/Cys disulfide" evidence="2">
    <location>
        <begin position="33"/>
        <end position="105"/>
    </location>
</feature>
<dbReference type="InterPro" id="IPR057626">
    <property type="entry name" value="S-S_Temptin"/>
</dbReference>
<evidence type="ECO:0000259" key="2">
    <source>
        <dbReference type="Pfam" id="PF24784"/>
    </source>
</evidence>
<accession>A0A024GNH8</accession>
<sequence>MVMILPQKSTLLSKSAGILAVVLVTIVRYNKTEALPKFVNRIPNGDQIEGTQAAGHENEEGGGPLNSFGKDFRDGGLAWTKRLCELDSDHDGATNGEELGDPCCSGVPEDFFTSELTDGNFLRIILASFFELLENKSLDFKLRDYGIKMRVFMEERCQFFSSFGSNQSVKTEFDPTLVILEEVPPMYSMCRS</sequence>
<dbReference type="Pfam" id="PF24784">
    <property type="entry name" value="Temptin_C"/>
    <property type="match status" value="1"/>
</dbReference>
<dbReference type="PANTHER" id="PTHR34737">
    <property type="entry name" value="EF-HAND DOMAIN-CONTAINING PROTEIN"/>
    <property type="match status" value="1"/>
</dbReference>
<feature type="region of interest" description="Disordered" evidence="1">
    <location>
        <begin position="46"/>
        <end position="66"/>
    </location>
</feature>
<keyword evidence="4" id="KW-1185">Reference proteome</keyword>
<dbReference type="InterPro" id="IPR055313">
    <property type="entry name" value="Temptin-like"/>
</dbReference>
<dbReference type="PANTHER" id="PTHR34737:SF2">
    <property type="entry name" value="EF-HAND DOMAIN-CONTAINING PROTEIN"/>
    <property type="match status" value="1"/>
</dbReference>
<evidence type="ECO:0000313" key="4">
    <source>
        <dbReference type="Proteomes" id="UP000053237"/>
    </source>
</evidence>
<dbReference type="OrthoDB" id="129121at2759"/>
<comment type="caution">
    <text evidence="3">The sequence shown here is derived from an EMBL/GenBank/DDBJ whole genome shotgun (WGS) entry which is preliminary data.</text>
</comment>
<dbReference type="EMBL" id="CAIX01000217">
    <property type="protein sequence ID" value="CCI48345.1"/>
    <property type="molecule type" value="Genomic_DNA"/>
</dbReference>
<proteinExistence type="predicted"/>
<gene>
    <name evidence="3" type="ORF">BN9_094180</name>
</gene>
<dbReference type="InParanoid" id="A0A024GNH8"/>